<evidence type="ECO:0000313" key="2">
    <source>
        <dbReference type="EMBL" id="QXN91462.1"/>
    </source>
</evidence>
<keyword evidence="3" id="KW-1185">Reference proteome</keyword>
<dbReference type="PANTHER" id="PTHR43798">
    <property type="entry name" value="MONOACYLGLYCEROL LIPASE"/>
    <property type="match status" value="1"/>
</dbReference>
<accession>A0ABX8RP97</accession>
<evidence type="ECO:0000313" key="3">
    <source>
        <dbReference type="Proteomes" id="UP000694257"/>
    </source>
</evidence>
<dbReference type="GO" id="GO:0016787">
    <property type="term" value="F:hydrolase activity"/>
    <property type="evidence" value="ECO:0007669"/>
    <property type="project" value="UniProtKB-KW"/>
</dbReference>
<name>A0ABX8RP97_NOCIO</name>
<dbReference type="RefSeq" id="WP_218472316.1">
    <property type="nucleotide sequence ID" value="NZ_BAABJN010000012.1"/>
</dbReference>
<dbReference type="PANTHER" id="PTHR43798:SF33">
    <property type="entry name" value="HYDROLASE, PUTATIVE (AFU_ORTHOLOGUE AFUA_2G14860)-RELATED"/>
    <property type="match status" value="1"/>
</dbReference>
<keyword evidence="2" id="KW-0378">Hydrolase</keyword>
<organism evidence="2 3">
    <name type="scientific">Nocardia iowensis</name>
    <dbReference type="NCBI Taxonomy" id="204891"/>
    <lineage>
        <taxon>Bacteria</taxon>
        <taxon>Bacillati</taxon>
        <taxon>Actinomycetota</taxon>
        <taxon>Actinomycetes</taxon>
        <taxon>Mycobacteriales</taxon>
        <taxon>Nocardiaceae</taxon>
        <taxon>Nocardia</taxon>
    </lineage>
</organism>
<protein>
    <submittedName>
        <fullName evidence="2">Alpha/beta fold hydrolase</fullName>
    </submittedName>
</protein>
<reference evidence="2 3" key="1">
    <citation type="submission" date="2021-07" db="EMBL/GenBank/DDBJ databases">
        <title>Whole Genome Sequence of Nocardia Iowensis.</title>
        <authorList>
            <person name="Lamm A."/>
            <person name="Collins-Fairclough A.M."/>
            <person name="Bunk B."/>
            <person name="Sproer C."/>
        </authorList>
    </citation>
    <scope>NUCLEOTIDE SEQUENCE [LARGE SCALE GENOMIC DNA]</scope>
    <source>
        <strain evidence="2 3">NRRL 5646</strain>
    </source>
</reference>
<dbReference type="EMBL" id="CP078145">
    <property type="protein sequence ID" value="QXN91462.1"/>
    <property type="molecule type" value="Genomic_DNA"/>
</dbReference>
<evidence type="ECO:0000259" key="1">
    <source>
        <dbReference type="Pfam" id="PF12697"/>
    </source>
</evidence>
<gene>
    <name evidence="2" type="ORF">KV110_40210</name>
</gene>
<proteinExistence type="predicted"/>
<feature type="domain" description="AB hydrolase-1" evidence="1">
    <location>
        <begin position="56"/>
        <end position="272"/>
    </location>
</feature>
<dbReference type="InterPro" id="IPR050266">
    <property type="entry name" value="AB_hydrolase_sf"/>
</dbReference>
<dbReference type="InterPro" id="IPR000073">
    <property type="entry name" value="AB_hydrolase_1"/>
</dbReference>
<dbReference type="Proteomes" id="UP000694257">
    <property type="component" value="Chromosome"/>
</dbReference>
<dbReference type="Pfam" id="PF12697">
    <property type="entry name" value="Abhydrolase_6"/>
    <property type="match status" value="1"/>
</dbReference>
<sequence length="296" mass="32524">MTKIGKFKNDQARETFLRAYEALETLWPLPATTLDIQTSLGSTHVRHSGSGAKTPIVLLHPIGGNGLVWHSIIEDLARDRVVYALDTIGTAGRSVQTVPLRDETGLAAWFDEVMAGLGLDRVHVVGYSHGAWHAGLVALHEAGRLASVTLIEPGGVFVKPKWSVLLKMLAFGMKGKSDKNLRKMAEWLTPGVRLHELEFALAKPALEYRMRIGWARVLKDAELQSITTPTLVMFGADTLVADPEQAARRIAEHMPDAETVIYPGTGHGVLLQIPRQLTRRILEFAQQHDQLAPTTA</sequence>